<sequence>MHPERDEKRRKARARALQKQYGEDHGVVYVDAAAYTSGSRMALTAEERLLSFRDILAYYRDERRVYAPPASSLTVTQAAHWRRLQTRTAPYPILLNAKYPDQFPSSCKLCGKPGDFLHILLTCPTFPHPPSPAVAVSYWESTMNSTSASDQRKVISCAMKRIALQGLSSETLKTLTSLTIGGHTYQCVAYVAPPPGATRGVISNACDDETPAQLYQDLVRRNPEYTILAARRMGKTHSILITFDSSEVPHSIKYMGAIHRCTPYRGSPDACTNCRQPGHRHDVCPSPKTNLCPRCGTHHSPQETPCTPKCILCSGAHLTGTGSCKGRNLRQPRKQTKQPQMQQREPLAHVDNFPQLSPGPTQPTQHKQAWTVPLNQGWGPPPTSSKHASSLTTTSTLQGDLAKSREEVAAAKAEAQAARAEAAALREHIAKLEAQISTLATGLPALPNPTPNASQPPPPNPPTAPVLPNHLNPDIYANSLELDADAELPQQSSQCITPDASTPASVADIPTLLESFTARFEEKLQEALSSINQECNALKDALIRVTKDNEALNHRFDALTQGFTDRYNDLEFQLNSLSSRLPNRDLAPSRRKKPKATDGQGSSAIPVADHDPLPGATAPPLIDSHDGSS</sequence>
<evidence type="ECO:0000313" key="2">
    <source>
        <dbReference type="Proteomes" id="UP000821845"/>
    </source>
</evidence>
<gene>
    <name evidence="1" type="ORF">HPB50_026463</name>
</gene>
<accession>A0ACB7T4E7</accession>
<dbReference type="Proteomes" id="UP000821845">
    <property type="component" value="Chromosome 2"/>
</dbReference>
<comment type="caution">
    <text evidence="1">The sequence shown here is derived from an EMBL/GenBank/DDBJ whole genome shotgun (WGS) entry which is preliminary data.</text>
</comment>
<proteinExistence type="predicted"/>
<keyword evidence="2" id="KW-1185">Reference proteome</keyword>
<name>A0ACB7T4E7_HYAAI</name>
<reference evidence="1" key="1">
    <citation type="submission" date="2020-05" db="EMBL/GenBank/DDBJ databases">
        <title>Large-scale comparative analyses of tick genomes elucidate their genetic diversity and vector capacities.</title>
        <authorList>
            <person name="Jia N."/>
            <person name="Wang J."/>
            <person name="Shi W."/>
            <person name="Du L."/>
            <person name="Sun Y."/>
            <person name="Zhan W."/>
            <person name="Jiang J."/>
            <person name="Wang Q."/>
            <person name="Zhang B."/>
            <person name="Ji P."/>
            <person name="Sakyi L.B."/>
            <person name="Cui X."/>
            <person name="Yuan T."/>
            <person name="Jiang B."/>
            <person name="Yang W."/>
            <person name="Lam T.T.-Y."/>
            <person name="Chang Q."/>
            <person name="Ding S."/>
            <person name="Wang X."/>
            <person name="Zhu J."/>
            <person name="Ruan X."/>
            <person name="Zhao L."/>
            <person name="Wei J."/>
            <person name="Que T."/>
            <person name="Du C."/>
            <person name="Cheng J."/>
            <person name="Dai P."/>
            <person name="Han X."/>
            <person name="Huang E."/>
            <person name="Gao Y."/>
            <person name="Liu J."/>
            <person name="Shao H."/>
            <person name="Ye R."/>
            <person name="Li L."/>
            <person name="Wei W."/>
            <person name="Wang X."/>
            <person name="Wang C."/>
            <person name="Yang T."/>
            <person name="Huo Q."/>
            <person name="Li W."/>
            <person name="Guo W."/>
            <person name="Chen H."/>
            <person name="Zhou L."/>
            <person name="Ni X."/>
            <person name="Tian J."/>
            <person name="Zhou Y."/>
            <person name="Sheng Y."/>
            <person name="Liu T."/>
            <person name="Pan Y."/>
            <person name="Xia L."/>
            <person name="Li J."/>
            <person name="Zhao F."/>
            <person name="Cao W."/>
        </authorList>
    </citation>
    <scope>NUCLEOTIDE SEQUENCE</scope>
    <source>
        <strain evidence="1">Hyas-2018</strain>
    </source>
</reference>
<organism evidence="1 2">
    <name type="scientific">Hyalomma asiaticum</name>
    <name type="common">Tick</name>
    <dbReference type="NCBI Taxonomy" id="266040"/>
    <lineage>
        <taxon>Eukaryota</taxon>
        <taxon>Metazoa</taxon>
        <taxon>Ecdysozoa</taxon>
        <taxon>Arthropoda</taxon>
        <taxon>Chelicerata</taxon>
        <taxon>Arachnida</taxon>
        <taxon>Acari</taxon>
        <taxon>Parasitiformes</taxon>
        <taxon>Ixodida</taxon>
        <taxon>Ixodoidea</taxon>
        <taxon>Ixodidae</taxon>
        <taxon>Hyalomminae</taxon>
        <taxon>Hyalomma</taxon>
    </lineage>
</organism>
<dbReference type="EMBL" id="CM023482">
    <property type="protein sequence ID" value="KAH6940267.1"/>
    <property type="molecule type" value="Genomic_DNA"/>
</dbReference>
<evidence type="ECO:0000313" key="1">
    <source>
        <dbReference type="EMBL" id="KAH6940267.1"/>
    </source>
</evidence>
<protein>
    <submittedName>
        <fullName evidence="1">Uncharacterized protein</fullName>
    </submittedName>
</protein>